<evidence type="ECO:0000313" key="3">
    <source>
        <dbReference type="Proteomes" id="UP000016926"/>
    </source>
</evidence>
<dbReference type="RefSeq" id="XP_016269764.1">
    <property type="nucleotide sequence ID" value="XM_016419409.1"/>
</dbReference>
<evidence type="ECO:0000313" key="2">
    <source>
        <dbReference type="EMBL" id="EMS18645.1"/>
    </source>
</evidence>
<reference evidence="2 3" key="1">
    <citation type="journal article" date="2012" name="Nat. Commun.">
        <title>A multi-omic map of the lipid-producing yeast Rhodosporidium toruloides.</title>
        <authorList>
            <person name="Zhu Z."/>
            <person name="Zhang S."/>
            <person name="Liu H."/>
            <person name="Shen H."/>
            <person name="Lin X."/>
            <person name="Yang F."/>
            <person name="Zhou Y.J."/>
            <person name="Jin G."/>
            <person name="Ye M."/>
            <person name="Zou H."/>
            <person name="Zou H."/>
            <person name="Zhao Z.K."/>
        </authorList>
    </citation>
    <scope>NUCLEOTIDE SEQUENCE [LARGE SCALE GENOMIC DNA]</scope>
    <source>
        <strain evidence="2 3">NP11</strain>
    </source>
</reference>
<organism evidence="2 3">
    <name type="scientific">Rhodotorula toruloides (strain NP11)</name>
    <name type="common">Yeast</name>
    <name type="synonym">Rhodosporidium toruloides</name>
    <dbReference type="NCBI Taxonomy" id="1130832"/>
    <lineage>
        <taxon>Eukaryota</taxon>
        <taxon>Fungi</taxon>
        <taxon>Dikarya</taxon>
        <taxon>Basidiomycota</taxon>
        <taxon>Pucciniomycotina</taxon>
        <taxon>Microbotryomycetes</taxon>
        <taxon>Sporidiobolales</taxon>
        <taxon>Sporidiobolaceae</taxon>
        <taxon>Rhodotorula</taxon>
    </lineage>
</organism>
<feature type="compositionally biased region" description="Pro residues" evidence="1">
    <location>
        <begin position="859"/>
        <end position="872"/>
    </location>
</feature>
<feature type="compositionally biased region" description="Polar residues" evidence="1">
    <location>
        <begin position="818"/>
        <end position="836"/>
    </location>
</feature>
<evidence type="ECO:0000256" key="1">
    <source>
        <dbReference type="SAM" id="MobiDB-lite"/>
    </source>
</evidence>
<accession>M7WLB5</accession>
<feature type="compositionally biased region" description="Polar residues" evidence="1">
    <location>
        <begin position="787"/>
        <end position="796"/>
    </location>
</feature>
<feature type="compositionally biased region" description="Acidic residues" evidence="1">
    <location>
        <begin position="739"/>
        <end position="753"/>
    </location>
</feature>
<protein>
    <submittedName>
        <fullName evidence="2">Uncharacterized protein</fullName>
    </submittedName>
</protein>
<feature type="compositionally biased region" description="Low complexity" evidence="1">
    <location>
        <begin position="763"/>
        <end position="781"/>
    </location>
</feature>
<dbReference type="PANTHER" id="PTHR24216">
    <property type="entry name" value="PAXILLIN-RELATED"/>
    <property type="match status" value="1"/>
</dbReference>
<feature type="region of interest" description="Disordered" evidence="1">
    <location>
        <begin position="738"/>
        <end position="922"/>
    </location>
</feature>
<name>M7WLB5_RHOT1</name>
<proteinExistence type="predicted"/>
<feature type="region of interest" description="Disordered" evidence="1">
    <location>
        <begin position="482"/>
        <end position="521"/>
    </location>
</feature>
<keyword evidence="3" id="KW-1185">Reference proteome</keyword>
<feature type="compositionally biased region" description="Pro residues" evidence="1">
    <location>
        <begin position="509"/>
        <end position="519"/>
    </location>
</feature>
<dbReference type="GeneID" id="27369761"/>
<sequence>MDDGRWDRMADKTVEELQNPYSVLADPLNTNLLIQFYHAVRHAPPRLYDLQAVLRQRVPAIDNLYATWPDTPPLYHVTQLIQGISPAPPPRQARHSVELGQLSCLKADPPANVPPRDPTAPSCPTVDYVVERSDFIERETGHTMHFAEVFRVCVKPMFVARSRRLGLAATSKPTARYYFIAQLIQAIEQISQTVRHSADTVSITLYGEYAQAFGDIRPRPRKINLTDVRCASFYFNSYVFITYHPSVMMASRHPVVRSLLLGRECAQDKLFRGINTPFDVLYFQRAFRLDIEVDELDNMVQELSLDLNNLPETLNTISRALSDYVAVHGNGMRGKPGPYRYRGLRGSGGSCSLAGKRQTVVSKGLAKSDTPLADVHVLYPLAMDSTEEMVGALQANGFELDDVVEPDEIKQVYLTALPSLRLRAAVVALGGSSLNDLLLDNVHVQQPTSASELLKLFEMGLSHDDLVKQLLDALSMTDQATASPPTFSIEFDDVSMPSKEESPVADGQPPVPADAPLPPKSRLLQCIDRPCDAAEEDRSAVRAPPAIQSTPARDKAPLPPPLAQDPVPSPSPTLPSPVLRKTQSNARLDVLLSPFLDLPPSPFLNRPPSPFLDRPPSPFLTSDIPGARAGNESSFLAPLRYDEDFGSESYAEPDSHFELDATMFDPPPSSQPLGNNEYAALKPHDLSRSAGVGHGGEIGEATTSSTGQVSVERAVRTGAAGDDELMEDWTDGSGVREDAAEEDMAVSSGEEDYLAFSSTKARLSSSPTPAKLLPASSASAKGRWLSADTTPSSRWPSTAAGFSYPPLPPITDPRMPVASTSSSPAGLQRQPHSLNDSYLPPQHWFASTSGPYPSRASPSAPPPPLGPQPYPTTPSWSSYSSHSASTFTPSAHVNPLPPPPRPRHRLPHPPPPPPPISSDHPCHAYGSLAPPLLPTRPIIPIEPEPLAPGQVTNYQGGGGYTDCSLLRVVSDTQGDPTQLLNIQALQNLLQEACGDHSHDVKVAFIAAAPFDPSRWVIVKLKFRTKEGWLDYHRNRRETAVLIVQEHNDKLIKSYRPAR</sequence>
<feature type="compositionally biased region" description="Low complexity" evidence="1">
    <location>
        <begin position="873"/>
        <end position="892"/>
    </location>
</feature>
<feature type="region of interest" description="Disordered" evidence="1">
    <location>
        <begin position="534"/>
        <end position="579"/>
    </location>
</feature>
<dbReference type="EMBL" id="KB722677">
    <property type="protein sequence ID" value="EMS18645.1"/>
    <property type="molecule type" value="Genomic_DNA"/>
</dbReference>
<feature type="compositionally biased region" description="Low complexity" evidence="1">
    <location>
        <begin position="849"/>
        <end position="858"/>
    </location>
</feature>
<dbReference type="PANTHER" id="PTHR24216:SF65">
    <property type="entry name" value="PAXILLIN-LIKE PROTEIN 1"/>
    <property type="match status" value="1"/>
</dbReference>
<gene>
    <name evidence="2" type="ORF">RHTO_05748</name>
</gene>
<feature type="compositionally biased region" description="Pro residues" evidence="1">
    <location>
        <begin position="557"/>
        <end position="575"/>
    </location>
</feature>
<dbReference type="AlphaFoldDB" id="M7WLB5"/>
<dbReference type="Proteomes" id="UP000016926">
    <property type="component" value="Unassembled WGS sequence"/>
</dbReference>
<dbReference type="HOGENOM" id="CLU_289709_0_0_1"/>